<dbReference type="Pfam" id="PF01844">
    <property type="entry name" value="HNH"/>
    <property type="match status" value="1"/>
</dbReference>
<dbReference type="InterPro" id="IPR003615">
    <property type="entry name" value="HNH_nuc"/>
</dbReference>
<dbReference type="EMBL" id="CP007456">
    <property type="protein sequence ID" value="AIZ14524.1"/>
    <property type="molecule type" value="Genomic_DNA"/>
</dbReference>
<name>A0A0A7I6T1_9BIFI</name>
<dbReference type="GO" id="GO:0008270">
    <property type="term" value="F:zinc ion binding"/>
    <property type="evidence" value="ECO:0007669"/>
    <property type="project" value="InterPro"/>
</dbReference>
<dbReference type="AlphaFoldDB" id="A0A0A7I6T1"/>
<dbReference type="SMART" id="SM00507">
    <property type="entry name" value="HNHc"/>
    <property type="match status" value="1"/>
</dbReference>
<proteinExistence type="predicted"/>
<dbReference type="RefSeq" id="WP_039198178.1">
    <property type="nucleotide sequence ID" value="NZ_CP007456.1"/>
</dbReference>
<dbReference type="GO" id="GO:0003676">
    <property type="term" value="F:nucleic acid binding"/>
    <property type="evidence" value="ECO:0007669"/>
    <property type="project" value="InterPro"/>
</dbReference>
<accession>A0A0A7I6T1</accession>
<dbReference type="InterPro" id="IPR002711">
    <property type="entry name" value="HNH"/>
</dbReference>
<sequence>MTNDWNKSHRKERFNPGWERTRREVLDYYGWRCQYPVIGDDGVLRPCGAHANEVDHIIRAEDGQPDDDSWDNLQVLCRAHHSYKTGLESADARRRKRVEREEARWYRHPAFG</sequence>
<evidence type="ECO:0000259" key="1">
    <source>
        <dbReference type="SMART" id="SM00507"/>
    </source>
</evidence>
<dbReference type="HOGENOM" id="CLU_108879_10_1_11"/>
<protein>
    <recommendedName>
        <fullName evidence="1">HNH nuclease domain-containing protein</fullName>
    </recommendedName>
</protein>
<dbReference type="Gene3D" id="1.10.30.50">
    <property type="match status" value="1"/>
</dbReference>
<organism evidence="2 3">
    <name type="scientific">Bifidobacterium catenulatum PV20-2</name>
    <dbReference type="NCBI Taxonomy" id="1447716"/>
    <lineage>
        <taxon>Bacteria</taxon>
        <taxon>Bacillati</taxon>
        <taxon>Actinomycetota</taxon>
        <taxon>Actinomycetes</taxon>
        <taxon>Bifidobacteriales</taxon>
        <taxon>Bifidobacteriaceae</taxon>
        <taxon>Bifidobacterium</taxon>
    </lineage>
</organism>
<dbReference type="KEGG" id="bka:AH68_05105"/>
<dbReference type="Proteomes" id="UP000030625">
    <property type="component" value="Chromosome"/>
</dbReference>
<feature type="domain" description="HNH nuclease" evidence="1">
    <location>
        <begin position="20"/>
        <end position="82"/>
    </location>
</feature>
<gene>
    <name evidence="2" type="ORF">AH68_05105</name>
</gene>
<evidence type="ECO:0000313" key="2">
    <source>
        <dbReference type="EMBL" id="AIZ14524.1"/>
    </source>
</evidence>
<dbReference type="OrthoDB" id="3234360at2"/>
<evidence type="ECO:0000313" key="3">
    <source>
        <dbReference type="Proteomes" id="UP000030625"/>
    </source>
</evidence>
<dbReference type="GO" id="GO:0004519">
    <property type="term" value="F:endonuclease activity"/>
    <property type="evidence" value="ECO:0007669"/>
    <property type="project" value="InterPro"/>
</dbReference>
<dbReference type="CDD" id="cd00085">
    <property type="entry name" value="HNHc"/>
    <property type="match status" value="1"/>
</dbReference>
<reference evidence="2 3" key="1">
    <citation type="journal article" date="2015" name="Genome Announc.">
        <title>Complete and Assembled Genome Sequence of Bifidobacterium kashiwanohense PV20-2, Isolated from the Feces of an Anemic Kenyan Infant.</title>
        <authorList>
            <person name="Vazquez-Gutierrez P."/>
            <person name="Lacroix C."/>
            <person name="Chassard C."/>
            <person name="Klumpp J."/>
            <person name="Jans C."/>
            <person name="Stevens M.J."/>
        </authorList>
    </citation>
    <scope>NUCLEOTIDE SEQUENCE [LARGE SCALE GENOMIC DNA]</scope>
    <source>
        <strain evidence="2 3">PV20-2</strain>
    </source>
</reference>